<keyword evidence="3" id="KW-1185">Reference proteome</keyword>
<organism evidence="2 3">
    <name type="scientific">Saprolegnia diclina (strain VS20)</name>
    <dbReference type="NCBI Taxonomy" id="1156394"/>
    <lineage>
        <taxon>Eukaryota</taxon>
        <taxon>Sar</taxon>
        <taxon>Stramenopiles</taxon>
        <taxon>Oomycota</taxon>
        <taxon>Saprolegniomycetes</taxon>
        <taxon>Saprolegniales</taxon>
        <taxon>Saprolegniaceae</taxon>
        <taxon>Saprolegnia</taxon>
    </lineage>
</organism>
<feature type="region of interest" description="Disordered" evidence="1">
    <location>
        <begin position="164"/>
        <end position="221"/>
    </location>
</feature>
<sequence length="378" mass="42430">MDHLDFLDLCADGDFLSRGPRQDFRRELRGFRDLLWDNAWGGFGVYRKSMETIVHIVVNDAVGGGVASFDAALRHLDRLGSHLSSIDAKAGSTYLRTLRWGMTGFQVFKNMDTHGRPSADLPDHAPLLESIKAEWITIAGVQMKSIVTCFEWLHGALGRLDGKSETTRAPVRHHAPRATPLASPEREPSPSPTRVDPKPLGVRTTLYDDGDSARTAVATRAEPSRVSSSYVAPVPYQAPPPLQMASMDKPLQDLVKMVLLELQDRYRAQLRPRFYQQCTRAAFCKIPGCNYWHTDEDRILVGVTRAIMMRGLWKTTYCKYGSECPYLQGGCNHLHDHDGREIDQMKSMANRLVDRVLEKATGEVEVHFVNGKKVKVLT</sequence>
<dbReference type="AlphaFoldDB" id="T0Q817"/>
<gene>
    <name evidence="2" type="ORF">SDRG_08668</name>
</gene>
<reference evidence="2 3" key="1">
    <citation type="submission" date="2012-04" db="EMBL/GenBank/DDBJ databases">
        <title>The Genome Sequence of Saprolegnia declina VS20.</title>
        <authorList>
            <consortium name="The Broad Institute Genome Sequencing Platform"/>
            <person name="Russ C."/>
            <person name="Nusbaum C."/>
            <person name="Tyler B."/>
            <person name="van West P."/>
            <person name="Dieguez-Uribeondo J."/>
            <person name="de Bruijn I."/>
            <person name="Tripathy S."/>
            <person name="Jiang R."/>
            <person name="Young S.K."/>
            <person name="Zeng Q."/>
            <person name="Gargeya S."/>
            <person name="Fitzgerald M."/>
            <person name="Haas B."/>
            <person name="Abouelleil A."/>
            <person name="Alvarado L."/>
            <person name="Arachchi H.M."/>
            <person name="Berlin A."/>
            <person name="Chapman S.B."/>
            <person name="Goldberg J."/>
            <person name="Griggs A."/>
            <person name="Gujja S."/>
            <person name="Hansen M."/>
            <person name="Howarth C."/>
            <person name="Imamovic A."/>
            <person name="Larimer J."/>
            <person name="McCowen C."/>
            <person name="Montmayeur A."/>
            <person name="Murphy C."/>
            <person name="Neiman D."/>
            <person name="Pearson M."/>
            <person name="Priest M."/>
            <person name="Roberts A."/>
            <person name="Saif S."/>
            <person name="Shea T."/>
            <person name="Sisk P."/>
            <person name="Sykes S."/>
            <person name="Wortman J."/>
            <person name="Nusbaum C."/>
            <person name="Birren B."/>
        </authorList>
    </citation>
    <scope>NUCLEOTIDE SEQUENCE [LARGE SCALE GENOMIC DNA]</scope>
    <source>
        <strain evidence="2 3">VS20</strain>
    </source>
</reference>
<dbReference type="OrthoDB" id="10301352at2759"/>
<evidence type="ECO:0000313" key="2">
    <source>
        <dbReference type="EMBL" id="EQC33989.1"/>
    </source>
</evidence>
<name>T0Q817_SAPDV</name>
<protein>
    <submittedName>
        <fullName evidence="2">Uncharacterized protein</fullName>
    </submittedName>
</protein>
<dbReference type="Proteomes" id="UP000030762">
    <property type="component" value="Unassembled WGS sequence"/>
</dbReference>
<dbReference type="GeneID" id="19949395"/>
<dbReference type="InParanoid" id="T0Q817"/>
<dbReference type="EMBL" id="JH767157">
    <property type="protein sequence ID" value="EQC33989.1"/>
    <property type="molecule type" value="Genomic_DNA"/>
</dbReference>
<evidence type="ECO:0000313" key="3">
    <source>
        <dbReference type="Proteomes" id="UP000030762"/>
    </source>
</evidence>
<dbReference type="RefSeq" id="XP_008612784.1">
    <property type="nucleotide sequence ID" value="XM_008614562.1"/>
</dbReference>
<proteinExistence type="predicted"/>
<dbReference type="VEuPathDB" id="FungiDB:SDRG_08668"/>
<accession>T0Q817</accession>
<dbReference type="OMA" id="EWITIAG"/>
<evidence type="ECO:0000256" key="1">
    <source>
        <dbReference type="SAM" id="MobiDB-lite"/>
    </source>
</evidence>